<protein>
    <submittedName>
        <fullName evidence="1">Uncharacterized protein</fullName>
    </submittedName>
</protein>
<dbReference type="RefSeq" id="WP_252854676.1">
    <property type="nucleotide sequence ID" value="NZ_JAMXLR010000076.1"/>
</dbReference>
<dbReference type="Proteomes" id="UP001155241">
    <property type="component" value="Unassembled WGS sequence"/>
</dbReference>
<accession>A0A9X2FCJ7</accession>
<comment type="caution">
    <text evidence="1">The sequence shown here is derived from an EMBL/GenBank/DDBJ whole genome shotgun (WGS) entry which is preliminary data.</text>
</comment>
<name>A0A9X2FCJ7_9BACT</name>
<dbReference type="AlphaFoldDB" id="A0A9X2FCJ7"/>
<evidence type="ECO:0000313" key="1">
    <source>
        <dbReference type="EMBL" id="MCO6046562.1"/>
    </source>
</evidence>
<gene>
    <name evidence="1" type="ORF">NG895_21910</name>
</gene>
<proteinExistence type="predicted"/>
<dbReference type="EMBL" id="JAMXLR010000076">
    <property type="protein sequence ID" value="MCO6046562.1"/>
    <property type="molecule type" value="Genomic_DNA"/>
</dbReference>
<sequence length="105" mass="11482">MIPRRLTSCGLPLLVMLTIVQGCGYGEVSPQAYEYSKALYSITNRQAEDKLVEVKLQIAQAVERGEITDAEGDLLQAIVDQAADGDWKAANRDARAVMEAQVEGR</sequence>
<evidence type="ECO:0000313" key="2">
    <source>
        <dbReference type="Proteomes" id="UP001155241"/>
    </source>
</evidence>
<dbReference type="PROSITE" id="PS51257">
    <property type="entry name" value="PROKAR_LIPOPROTEIN"/>
    <property type="match status" value="1"/>
</dbReference>
<reference evidence="1" key="1">
    <citation type="submission" date="2022-06" db="EMBL/GenBank/DDBJ databases">
        <title>Aeoliella straminimaris, a novel planctomycete from sediments.</title>
        <authorList>
            <person name="Vitorino I.R."/>
            <person name="Lage O.M."/>
        </authorList>
    </citation>
    <scope>NUCLEOTIDE SEQUENCE</scope>
    <source>
        <strain evidence="1">ICT_H6.2</strain>
    </source>
</reference>
<keyword evidence="2" id="KW-1185">Reference proteome</keyword>
<organism evidence="1 2">
    <name type="scientific">Aeoliella straminimaris</name>
    <dbReference type="NCBI Taxonomy" id="2954799"/>
    <lineage>
        <taxon>Bacteria</taxon>
        <taxon>Pseudomonadati</taxon>
        <taxon>Planctomycetota</taxon>
        <taxon>Planctomycetia</taxon>
        <taxon>Pirellulales</taxon>
        <taxon>Lacipirellulaceae</taxon>
        <taxon>Aeoliella</taxon>
    </lineage>
</organism>